<evidence type="ECO:0000313" key="2">
    <source>
        <dbReference type="EMBL" id="KZV35771.1"/>
    </source>
</evidence>
<keyword evidence="3" id="KW-1185">Reference proteome</keyword>
<sequence>MGVAAPPARMQPPRRTPCAPPCATCVHGGGHLCDQFVQVGRRCRVPPCATIATGAGQWAAVARTTVRDVRARVPASGRRCRAPPCKTGMHECRPEGAALAARCVHNRVHPIANRARQLRTSCATGAWWRAATCTTAVIALLIRSTTEITIPSSVCTRKRDECFMDGISSSRQSEQVRRWQQAAVRKGGRRRKGGGGRDE</sequence>
<gene>
    <name evidence="2" type="ORF">F511_33269</name>
</gene>
<dbReference type="EMBL" id="KV004063">
    <property type="protein sequence ID" value="KZV35771.1"/>
    <property type="molecule type" value="Genomic_DNA"/>
</dbReference>
<evidence type="ECO:0000313" key="3">
    <source>
        <dbReference type="Proteomes" id="UP000250235"/>
    </source>
</evidence>
<protein>
    <submittedName>
        <fullName evidence="2">Uncharacterized protein</fullName>
    </submittedName>
</protein>
<dbReference type="AlphaFoldDB" id="A0A2Z7BMJ8"/>
<evidence type="ECO:0000256" key="1">
    <source>
        <dbReference type="SAM" id="MobiDB-lite"/>
    </source>
</evidence>
<feature type="compositionally biased region" description="Basic residues" evidence="1">
    <location>
        <begin position="186"/>
        <end position="199"/>
    </location>
</feature>
<feature type="region of interest" description="Disordered" evidence="1">
    <location>
        <begin position="174"/>
        <end position="199"/>
    </location>
</feature>
<name>A0A2Z7BMJ8_9LAMI</name>
<organism evidence="2 3">
    <name type="scientific">Dorcoceras hygrometricum</name>
    <dbReference type="NCBI Taxonomy" id="472368"/>
    <lineage>
        <taxon>Eukaryota</taxon>
        <taxon>Viridiplantae</taxon>
        <taxon>Streptophyta</taxon>
        <taxon>Embryophyta</taxon>
        <taxon>Tracheophyta</taxon>
        <taxon>Spermatophyta</taxon>
        <taxon>Magnoliopsida</taxon>
        <taxon>eudicotyledons</taxon>
        <taxon>Gunneridae</taxon>
        <taxon>Pentapetalae</taxon>
        <taxon>asterids</taxon>
        <taxon>lamiids</taxon>
        <taxon>Lamiales</taxon>
        <taxon>Gesneriaceae</taxon>
        <taxon>Didymocarpoideae</taxon>
        <taxon>Trichosporeae</taxon>
        <taxon>Loxocarpinae</taxon>
        <taxon>Dorcoceras</taxon>
    </lineage>
</organism>
<dbReference type="Proteomes" id="UP000250235">
    <property type="component" value="Unassembled WGS sequence"/>
</dbReference>
<reference evidence="2 3" key="1">
    <citation type="journal article" date="2015" name="Proc. Natl. Acad. Sci. U.S.A.">
        <title>The resurrection genome of Boea hygrometrica: A blueprint for survival of dehydration.</title>
        <authorList>
            <person name="Xiao L."/>
            <person name="Yang G."/>
            <person name="Zhang L."/>
            <person name="Yang X."/>
            <person name="Zhao S."/>
            <person name="Ji Z."/>
            <person name="Zhou Q."/>
            <person name="Hu M."/>
            <person name="Wang Y."/>
            <person name="Chen M."/>
            <person name="Xu Y."/>
            <person name="Jin H."/>
            <person name="Xiao X."/>
            <person name="Hu G."/>
            <person name="Bao F."/>
            <person name="Hu Y."/>
            <person name="Wan P."/>
            <person name="Li L."/>
            <person name="Deng X."/>
            <person name="Kuang T."/>
            <person name="Xiang C."/>
            <person name="Zhu J.K."/>
            <person name="Oliver M.J."/>
            <person name="He Y."/>
        </authorList>
    </citation>
    <scope>NUCLEOTIDE SEQUENCE [LARGE SCALE GENOMIC DNA]</scope>
    <source>
        <strain evidence="3">cv. XS01</strain>
    </source>
</reference>
<proteinExistence type="predicted"/>
<accession>A0A2Z7BMJ8</accession>